<feature type="domain" description="Alkylated DNA repair protein AlkB homologue 8 N-terminal" evidence="1">
    <location>
        <begin position="256"/>
        <end position="296"/>
    </location>
</feature>
<reference evidence="2" key="1">
    <citation type="journal article" date="2023" name="Front. Mar. Sci.">
        <title>A new Merluccius polli reference genome to investigate the effects of global change in West African waters.</title>
        <authorList>
            <person name="Mateo J.L."/>
            <person name="Blanco-Fernandez C."/>
            <person name="Garcia-Vazquez E."/>
            <person name="Machado-Schiaffino G."/>
        </authorList>
    </citation>
    <scope>NUCLEOTIDE SEQUENCE</scope>
    <source>
        <strain evidence="2">C29</strain>
        <tissue evidence="2">Fin</tissue>
    </source>
</reference>
<dbReference type="GO" id="GO:0008168">
    <property type="term" value="F:methyltransferase activity"/>
    <property type="evidence" value="ECO:0007669"/>
    <property type="project" value="InterPro"/>
</dbReference>
<sequence>MSNFYQYVSCPTRLNKTIDLCYGSVKGAYKSVALPPLGSSDHNTILLTPTYKPLLKRGKIVTREVEMWTDNAVEELKGALESTDWNVFNNSTTLDERVDVISSYILYLKDLIIPTKCVKVFPNNKPRLNKAVKDALHRKQHAFLCGDVRDKAEAKKEARYEIKRAKLQYKNRIEGKFHSNDLKAEEVDHGPVVEDCVEWCDNHFLKLNGNKTKDMVIDFRKTSHSIIPTTVKGSLVELVESHKYLGTVIDNKLNHDLNTSAVCKKGLQRLYFLRRLNIFNVDKTLMALFYKSFIESILTFSLISWYGNLTVQNKNSLSNIVKLASKIIGTQQLSLTNIYERQL</sequence>
<evidence type="ECO:0000259" key="1">
    <source>
        <dbReference type="Pfam" id="PF09004"/>
    </source>
</evidence>
<dbReference type="EMBL" id="JAOPHQ010005124">
    <property type="protein sequence ID" value="KAK0136843.1"/>
    <property type="molecule type" value="Genomic_DNA"/>
</dbReference>
<protein>
    <recommendedName>
        <fullName evidence="1">Alkylated DNA repair protein AlkB homologue 8 N-terminal domain-containing protein</fullName>
    </recommendedName>
</protein>
<name>A0AA47MAS3_MERPO</name>
<dbReference type="Proteomes" id="UP001174136">
    <property type="component" value="Unassembled WGS sequence"/>
</dbReference>
<keyword evidence="3" id="KW-1185">Reference proteome</keyword>
<proteinExistence type="predicted"/>
<dbReference type="InterPro" id="IPR015095">
    <property type="entry name" value="AlkB_hom8_N"/>
</dbReference>
<dbReference type="GO" id="GO:0016706">
    <property type="term" value="F:2-oxoglutarate-dependent dioxygenase activity"/>
    <property type="evidence" value="ECO:0007669"/>
    <property type="project" value="InterPro"/>
</dbReference>
<accession>A0AA47MAS3</accession>
<gene>
    <name evidence="2" type="ORF">N1851_026972</name>
</gene>
<dbReference type="PANTHER" id="PTHR47510:SF3">
    <property type="entry name" value="ENDO_EXONUCLEASE_PHOSPHATASE DOMAIN-CONTAINING PROTEIN"/>
    <property type="match status" value="1"/>
</dbReference>
<comment type="caution">
    <text evidence="2">The sequence shown here is derived from an EMBL/GenBank/DDBJ whole genome shotgun (WGS) entry which is preliminary data.</text>
</comment>
<evidence type="ECO:0000313" key="2">
    <source>
        <dbReference type="EMBL" id="KAK0136843.1"/>
    </source>
</evidence>
<dbReference type="PANTHER" id="PTHR47510">
    <property type="entry name" value="REVERSE TRANSCRIPTASE DOMAIN-CONTAINING PROTEIN"/>
    <property type="match status" value="1"/>
</dbReference>
<dbReference type="AlphaFoldDB" id="A0AA47MAS3"/>
<organism evidence="2 3">
    <name type="scientific">Merluccius polli</name>
    <name type="common">Benguela hake</name>
    <name type="synonym">Merluccius cadenati</name>
    <dbReference type="NCBI Taxonomy" id="89951"/>
    <lineage>
        <taxon>Eukaryota</taxon>
        <taxon>Metazoa</taxon>
        <taxon>Chordata</taxon>
        <taxon>Craniata</taxon>
        <taxon>Vertebrata</taxon>
        <taxon>Euteleostomi</taxon>
        <taxon>Actinopterygii</taxon>
        <taxon>Neopterygii</taxon>
        <taxon>Teleostei</taxon>
        <taxon>Neoteleostei</taxon>
        <taxon>Acanthomorphata</taxon>
        <taxon>Zeiogadaria</taxon>
        <taxon>Gadariae</taxon>
        <taxon>Gadiformes</taxon>
        <taxon>Gadoidei</taxon>
        <taxon>Merlucciidae</taxon>
        <taxon>Merluccius</taxon>
    </lineage>
</organism>
<dbReference type="Pfam" id="PF09004">
    <property type="entry name" value="ALKBH8_N"/>
    <property type="match status" value="1"/>
</dbReference>
<evidence type="ECO:0000313" key="3">
    <source>
        <dbReference type="Proteomes" id="UP001174136"/>
    </source>
</evidence>